<dbReference type="CDD" id="cd00063">
    <property type="entry name" value="FN3"/>
    <property type="match status" value="1"/>
</dbReference>
<evidence type="ECO:0008006" key="2">
    <source>
        <dbReference type="Google" id="ProtNLM"/>
    </source>
</evidence>
<dbReference type="KEGG" id="gem:GM21_3632"/>
<sequence length="214" mass="24405">MYNLQTGFKNDTDGDLIVRLRHLAAIFDGLDAYKTEIPPWIPGGKQFREHADRLEEVVNLPGSDKTKEEERIVIREKSVRTVNLAVLYVTMYSEHHNDPTLLENLGLEVKHRNYSRDPRLPEKVERLIVKDDIENTGAIWVQVNNGFGKKGSLELQIADGDPANEASWRTVDHYFTCKFDVEGLEPVKRYHFRARFKTAAGNGAWSDIANVVVS</sequence>
<dbReference type="Gene3D" id="2.60.40.10">
    <property type="entry name" value="Immunoglobulins"/>
    <property type="match status" value="1"/>
</dbReference>
<protein>
    <recommendedName>
        <fullName evidence="2">Fibronectin type-III domain-containing protein</fullName>
    </recommendedName>
</protein>
<accession>C6E6A1</accession>
<organism evidence="1">
    <name type="scientific">Geobacter sp. (strain M21)</name>
    <dbReference type="NCBI Taxonomy" id="443144"/>
    <lineage>
        <taxon>Bacteria</taxon>
        <taxon>Pseudomonadati</taxon>
        <taxon>Thermodesulfobacteriota</taxon>
        <taxon>Desulfuromonadia</taxon>
        <taxon>Geobacterales</taxon>
        <taxon>Geobacteraceae</taxon>
        <taxon>Geobacter</taxon>
    </lineage>
</organism>
<proteinExistence type="predicted"/>
<dbReference type="InterPro" id="IPR013783">
    <property type="entry name" value="Ig-like_fold"/>
</dbReference>
<name>C6E6A1_GEOSM</name>
<reference evidence="1" key="1">
    <citation type="submission" date="2009-07" db="EMBL/GenBank/DDBJ databases">
        <title>Complete sequence of Geobacter sp. M21.</title>
        <authorList>
            <consortium name="US DOE Joint Genome Institute"/>
            <person name="Lucas S."/>
            <person name="Copeland A."/>
            <person name="Lapidus A."/>
            <person name="Glavina del Rio T."/>
            <person name="Dalin E."/>
            <person name="Tice H."/>
            <person name="Bruce D."/>
            <person name="Goodwin L."/>
            <person name="Pitluck S."/>
            <person name="Saunders E."/>
            <person name="Brettin T."/>
            <person name="Detter J.C."/>
            <person name="Han C."/>
            <person name="Larimer F."/>
            <person name="Land M."/>
            <person name="Hauser L."/>
            <person name="Kyrpides N."/>
            <person name="Ovchinnikova G."/>
            <person name="Lovley D."/>
        </authorList>
    </citation>
    <scope>NUCLEOTIDE SEQUENCE [LARGE SCALE GENOMIC DNA]</scope>
    <source>
        <strain evidence="1">M21</strain>
    </source>
</reference>
<dbReference type="HOGENOM" id="CLU_110649_0_0_7"/>
<gene>
    <name evidence="1" type="ordered locus">GM21_3632</name>
</gene>
<dbReference type="OrthoDB" id="5395567at2"/>
<dbReference type="AlphaFoldDB" id="C6E6A1"/>
<evidence type="ECO:0000313" key="1">
    <source>
        <dbReference type="EMBL" id="ACT19653.1"/>
    </source>
</evidence>
<dbReference type="EMBL" id="CP001661">
    <property type="protein sequence ID" value="ACT19653.1"/>
    <property type="molecule type" value="Genomic_DNA"/>
</dbReference>
<dbReference type="SUPFAM" id="SSF49265">
    <property type="entry name" value="Fibronectin type III"/>
    <property type="match status" value="1"/>
</dbReference>
<dbReference type="InterPro" id="IPR003961">
    <property type="entry name" value="FN3_dom"/>
</dbReference>
<dbReference type="InterPro" id="IPR036116">
    <property type="entry name" value="FN3_sf"/>
</dbReference>